<proteinExistence type="predicted"/>
<protein>
    <submittedName>
        <fullName evidence="1">Uncharacterized protein</fullName>
    </submittedName>
</protein>
<dbReference type="SUPFAM" id="SSF50494">
    <property type="entry name" value="Trypsin-like serine proteases"/>
    <property type="match status" value="1"/>
</dbReference>
<organism evidence="1 2">
    <name type="scientific">Panicum hallii var. hallii</name>
    <dbReference type="NCBI Taxonomy" id="1504633"/>
    <lineage>
        <taxon>Eukaryota</taxon>
        <taxon>Viridiplantae</taxon>
        <taxon>Streptophyta</taxon>
        <taxon>Embryophyta</taxon>
        <taxon>Tracheophyta</taxon>
        <taxon>Spermatophyta</taxon>
        <taxon>Magnoliopsida</taxon>
        <taxon>Liliopsida</taxon>
        <taxon>Poales</taxon>
        <taxon>Poaceae</taxon>
        <taxon>PACMAD clade</taxon>
        <taxon>Panicoideae</taxon>
        <taxon>Panicodae</taxon>
        <taxon>Paniceae</taxon>
        <taxon>Panicinae</taxon>
        <taxon>Panicum</taxon>
        <taxon>Panicum sect. Panicum</taxon>
    </lineage>
</organism>
<evidence type="ECO:0000313" key="1">
    <source>
        <dbReference type="EMBL" id="PUZ58841.1"/>
    </source>
</evidence>
<dbReference type="AlphaFoldDB" id="A0A2T7DTE1"/>
<dbReference type="EMBL" id="CM009753">
    <property type="protein sequence ID" value="PUZ58841.1"/>
    <property type="molecule type" value="Genomic_DNA"/>
</dbReference>
<dbReference type="Gramene" id="PUZ58841">
    <property type="protein sequence ID" value="PUZ58841"/>
    <property type="gene ID" value="GQ55_5G540100"/>
</dbReference>
<dbReference type="STRING" id="1504633.A0A2T7DTE1"/>
<reference evidence="1 2" key="1">
    <citation type="submission" date="2018-04" db="EMBL/GenBank/DDBJ databases">
        <title>WGS assembly of Panicum hallii var. hallii HAL2.</title>
        <authorList>
            <person name="Lovell J."/>
            <person name="Jenkins J."/>
            <person name="Lowry D."/>
            <person name="Mamidi S."/>
            <person name="Sreedasyam A."/>
            <person name="Weng X."/>
            <person name="Barry K."/>
            <person name="Bonette J."/>
            <person name="Campitelli B."/>
            <person name="Daum C."/>
            <person name="Gordon S."/>
            <person name="Gould B."/>
            <person name="Lipzen A."/>
            <person name="MacQueen A."/>
            <person name="Palacio-Mejia J."/>
            <person name="Plott C."/>
            <person name="Shakirov E."/>
            <person name="Shu S."/>
            <person name="Yoshinaga Y."/>
            <person name="Zane M."/>
            <person name="Rokhsar D."/>
            <person name="Grimwood J."/>
            <person name="Schmutz J."/>
            <person name="Juenger T."/>
        </authorList>
    </citation>
    <scope>NUCLEOTIDE SEQUENCE [LARGE SCALE GENOMIC DNA]</scope>
    <source>
        <strain evidence="2">cv. HAL2</strain>
        <strain evidence="1">HAL2</strain>
    </source>
</reference>
<dbReference type="OrthoDB" id="669910at2759"/>
<evidence type="ECO:0000313" key="2">
    <source>
        <dbReference type="Proteomes" id="UP000244336"/>
    </source>
</evidence>
<accession>A0A2T7DTE1</accession>
<name>A0A2T7DTE1_9POAL</name>
<keyword evidence="2" id="KW-1185">Reference proteome</keyword>
<sequence>MTRDSCTSEDGTELSYSTCKMSKAGDGGPLFDADAKFVGMNLFLDNKRGAFMRRNVAIGKLEQFENTIQLLASRIFQVRRIHAPRFYFLHGNELTNQEEDLNSLGYPKQSIAAVDCDMVLVNTFEETFGDTYDSSKGVWGALSETISKNLSHSVVSLASYNGETRFFACPGLITKWNGCTTILTSASLVRNRRDESKIHENLRIDVLLPDKQRTEGTLQHYHLRYNVAIVSFKEALL</sequence>
<gene>
    <name evidence="1" type="ORF">GQ55_5G540100</name>
</gene>
<dbReference type="InterPro" id="IPR009003">
    <property type="entry name" value="Peptidase_S1_PA"/>
</dbReference>
<dbReference type="EMBL" id="CM009753">
    <property type="protein sequence ID" value="PUZ58842.1"/>
    <property type="molecule type" value="Genomic_DNA"/>
</dbReference>
<dbReference type="Proteomes" id="UP000244336">
    <property type="component" value="Chromosome 5"/>
</dbReference>
<dbReference type="Gramene" id="PUZ58842">
    <property type="protein sequence ID" value="PUZ58842"/>
    <property type="gene ID" value="GQ55_5G540100"/>
</dbReference>
<dbReference type="PANTHER" id="PTHR18868">
    <property type="entry name" value="OS07G0665300 PROTEIN-RELATED"/>
    <property type="match status" value="1"/>
</dbReference>